<protein>
    <recommendedName>
        <fullName evidence="4">Glycosyltransferase 2-like domain-containing protein</fullName>
    </recommendedName>
</protein>
<evidence type="ECO:0000256" key="1">
    <source>
        <dbReference type="SAM" id="Phobius"/>
    </source>
</evidence>
<keyword evidence="1" id="KW-1133">Transmembrane helix</keyword>
<proteinExistence type="predicted"/>
<feature type="transmembrane region" description="Helical" evidence="1">
    <location>
        <begin position="269"/>
        <end position="289"/>
    </location>
</feature>
<dbReference type="SUPFAM" id="SSF53448">
    <property type="entry name" value="Nucleotide-diphospho-sugar transferases"/>
    <property type="match status" value="1"/>
</dbReference>
<keyword evidence="1" id="KW-0472">Membrane</keyword>
<comment type="caution">
    <text evidence="2">The sequence shown here is derived from an EMBL/GenBank/DDBJ whole genome shotgun (WGS) entry which is preliminary data.</text>
</comment>
<dbReference type="InterPro" id="IPR029044">
    <property type="entry name" value="Nucleotide-diphossugar_trans"/>
</dbReference>
<reference evidence="2 3" key="1">
    <citation type="submission" date="2015-03" db="EMBL/GenBank/DDBJ databases">
        <title>Draft genome sequence of Elstera litoralis.</title>
        <authorList>
            <person name="Rahalkar M.C."/>
            <person name="Dhakephalkar P.K."/>
            <person name="Pore S.D."/>
            <person name="Arora P."/>
            <person name="Kapse N.G."/>
            <person name="Pandit P.S."/>
        </authorList>
    </citation>
    <scope>NUCLEOTIDE SEQUENCE [LARGE SCALE GENOMIC DNA]</scope>
    <source>
        <strain evidence="2 3">Dia-1</strain>
    </source>
</reference>
<dbReference type="AlphaFoldDB" id="A0A0F3IWL2"/>
<dbReference type="PANTHER" id="PTHR43179">
    <property type="entry name" value="RHAMNOSYLTRANSFERASE WBBL"/>
    <property type="match status" value="1"/>
</dbReference>
<gene>
    <name evidence="2" type="ORF">VZ95_01065</name>
</gene>
<dbReference type="Pfam" id="PF13641">
    <property type="entry name" value="Glyco_tranf_2_3"/>
    <property type="match status" value="1"/>
</dbReference>
<dbReference type="Proteomes" id="UP000033774">
    <property type="component" value="Unassembled WGS sequence"/>
</dbReference>
<organism evidence="2 3">
    <name type="scientific">Elstera litoralis</name>
    <dbReference type="NCBI Taxonomy" id="552518"/>
    <lineage>
        <taxon>Bacteria</taxon>
        <taxon>Pseudomonadati</taxon>
        <taxon>Pseudomonadota</taxon>
        <taxon>Alphaproteobacteria</taxon>
        <taxon>Rhodospirillales</taxon>
        <taxon>Rhodospirillaceae</taxon>
        <taxon>Elstera</taxon>
    </lineage>
</organism>
<evidence type="ECO:0008006" key="4">
    <source>
        <dbReference type="Google" id="ProtNLM"/>
    </source>
</evidence>
<evidence type="ECO:0000313" key="2">
    <source>
        <dbReference type="EMBL" id="KJV11027.1"/>
    </source>
</evidence>
<dbReference type="PANTHER" id="PTHR43179:SF7">
    <property type="entry name" value="RHAMNOSYLTRANSFERASE WBBL"/>
    <property type="match status" value="1"/>
</dbReference>
<accession>A0A0F3IWL2</accession>
<dbReference type="OrthoDB" id="9783791at2"/>
<evidence type="ECO:0000313" key="3">
    <source>
        <dbReference type="Proteomes" id="UP000033774"/>
    </source>
</evidence>
<name>A0A0F3IWL2_9PROT</name>
<sequence length="292" mass="31654">MISSASTINMAATEAVSVAVVLVSYHTGPALFECLDALRREPAIAEIALVDNGNDAETRARLEGWPDARLRLISGHGNVGFAQGCHLGVTATTAPLLLLLNPDCLLAPGAIAALQTALAAETRPWIATVRLLEADGQEQRGCRRAAGSPLNFLIEGFGLGRLFPHLRLNHHQQPLPSGLTATPALSGAFMLMPRTTWDATGGLDPGYFLHVEDLDLCARLRRIGGACWFLPAPACTHIKSTSNAPAWVVEKHKLAGLWRYFRLWYPLPWVWRALVWLALAGGIGARLLLKRR</sequence>
<keyword evidence="1" id="KW-0812">Transmembrane</keyword>
<dbReference type="EMBL" id="LAJY01000015">
    <property type="protein sequence ID" value="KJV11027.1"/>
    <property type="molecule type" value="Genomic_DNA"/>
</dbReference>
<dbReference type="Gene3D" id="3.90.550.10">
    <property type="entry name" value="Spore Coat Polysaccharide Biosynthesis Protein SpsA, Chain A"/>
    <property type="match status" value="1"/>
</dbReference>
<keyword evidence="3" id="KW-1185">Reference proteome</keyword>
<dbReference type="PATRIC" id="fig|552518.3.peg.574"/>